<evidence type="ECO:0000313" key="1">
    <source>
        <dbReference type="EMBL" id="MQW93349.1"/>
    </source>
</evidence>
<dbReference type="EMBL" id="WITK01000032">
    <property type="protein sequence ID" value="MQW93349.1"/>
    <property type="molecule type" value="Genomic_DNA"/>
</dbReference>
<organism evidence="1 2">
    <name type="scientific">Acinetobacter wanghuae</name>
    <dbReference type="NCBI Taxonomy" id="2662362"/>
    <lineage>
        <taxon>Bacteria</taxon>
        <taxon>Pseudomonadati</taxon>
        <taxon>Pseudomonadota</taxon>
        <taxon>Gammaproteobacteria</taxon>
        <taxon>Moraxellales</taxon>
        <taxon>Moraxellaceae</taxon>
        <taxon>Acinetobacter</taxon>
    </lineage>
</organism>
<accession>A0AA90W9Q3</accession>
<evidence type="ECO:0000313" key="2">
    <source>
        <dbReference type="Proteomes" id="UP000480556"/>
    </source>
</evidence>
<dbReference type="Proteomes" id="UP000480556">
    <property type="component" value="Unassembled WGS sequence"/>
</dbReference>
<gene>
    <name evidence="1" type="ORF">GHJ48_13290</name>
</gene>
<protein>
    <submittedName>
        <fullName evidence="1">Uncharacterized protein</fullName>
    </submittedName>
</protein>
<dbReference type="RefSeq" id="WP_153389484.1">
    <property type="nucleotide sequence ID" value="NZ_WITK01000032.1"/>
</dbReference>
<sequence length="63" mass="7494">MKKLVVGISFLTIFTVSLGIYVSKDEKKRRYMQIKRIMADMENKDEHNPANMYILRENKIESQ</sequence>
<comment type="caution">
    <text evidence="1">The sequence shown here is derived from an EMBL/GenBank/DDBJ whole genome shotgun (WGS) entry which is preliminary data.</text>
</comment>
<name>A0AA90W9Q3_9GAMM</name>
<dbReference type="AlphaFoldDB" id="A0AA90W9Q3"/>
<proteinExistence type="predicted"/>
<reference evidence="1 2" key="1">
    <citation type="submission" date="2019-10" db="EMBL/GenBank/DDBJ databases">
        <authorList>
            <person name="Dong K."/>
        </authorList>
    </citation>
    <scope>NUCLEOTIDE SEQUENCE [LARGE SCALE GENOMIC DNA]</scope>
    <source>
        <strain evidence="2">dk771</strain>
    </source>
</reference>